<accession>A0A832G1T9</accession>
<name>A0A832G1T9_9BACT</name>
<proteinExistence type="inferred from homology"/>
<evidence type="ECO:0000256" key="3">
    <source>
        <dbReference type="ARBA" id="ARBA00018111"/>
    </source>
</evidence>
<evidence type="ECO:0000256" key="1">
    <source>
        <dbReference type="ARBA" id="ARBA00004496"/>
    </source>
</evidence>
<dbReference type="InterPro" id="IPR003783">
    <property type="entry name" value="Regulatory_RecX"/>
</dbReference>
<evidence type="ECO:0000256" key="2">
    <source>
        <dbReference type="ARBA" id="ARBA00009695"/>
    </source>
</evidence>
<evidence type="ECO:0000256" key="5">
    <source>
        <dbReference type="HAMAP-Rule" id="MF_01114"/>
    </source>
</evidence>
<comment type="caution">
    <text evidence="8">The sequence shown here is derived from an EMBL/GenBank/DDBJ whole genome shotgun (WGS) entry which is preliminary data.</text>
</comment>
<dbReference type="HAMAP" id="MF_01114">
    <property type="entry name" value="RecX"/>
    <property type="match status" value="1"/>
</dbReference>
<comment type="similarity">
    <text evidence="2 5">Belongs to the RecX family.</text>
</comment>
<dbReference type="GO" id="GO:0005737">
    <property type="term" value="C:cytoplasm"/>
    <property type="evidence" value="ECO:0007669"/>
    <property type="project" value="UniProtKB-SubCell"/>
</dbReference>
<evidence type="ECO:0000259" key="6">
    <source>
        <dbReference type="Pfam" id="PF02631"/>
    </source>
</evidence>
<dbReference type="AlphaFoldDB" id="A0A832G1T9"/>
<dbReference type="Gene3D" id="1.10.10.10">
    <property type="entry name" value="Winged helix-like DNA-binding domain superfamily/Winged helix DNA-binding domain"/>
    <property type="match status" value="3"/>
</dbReference>
<feature type="domain" description="RecX third three-helical" evidence="7">
    <location>
        <begin position="155"/>
        <end position="202"/>
    </location>
</feature>
<dbReference type="PANTHER" id="PTHR33602:SF1">
    <property type="entry name" value="REGULATORY PROTEIN RECX FAMILY PROTEIN"/>
    <property type="match status" value="1"/>
</dbReference>
<dbReference type="EMBL" id="DSVI01000016">
    <property type="protein sequence ID" value="HGT48414.1"/>
    <property type="molecule type" value="Genomic_DNA"/>
</dbReference>
<keyword evidence="4 5" id="KW-0963">Cytoplasm</keyword>
<dbReference type="InterPro" id="IPR053924">
    <property type="entry name" value="RecX_HTH_2nd"/>
</dbReference>
<dbReference type="PANTHER" id="PTHR33602">
    <property type="entry name" value="REGULATORY PROTEIN RECX FAMILY PROTEIN"/>
    <property type="match status" value="1"/>
</dbReference>
<evidence type="ECO:0000259" key="7">
    <source>
        <dbReference type="Pfam" id="PF21981"/>
    </source>
</evidence>
<dbReference type="InterPro" id="IPR036388">
    <property type="entry name" value="WH-like_DNA-bd_sf"/>
</dbReference>
<dbReference type="Pfam" id="PF21981">
    <property type="entry name" value="RecX_HTH3"/>
    <property type="match status" value="1"/>
</dbReference>
<dbReference type="GO" id="GO:0006282">
    <property type="term" value="P:regulation of DNA repair"/>
    <property type="evidence" value="ECO:0007669"/>
    <property type="project" value="UniProtKB-UniRule"/>
</dbReference>
<dbReference type="Pfam" id="PF02631">
    <property type="entry name" value="RecX_HTH2"/>
    <property type="match status" value="1"/>
</dbReference>
<protein>
    <recommendedName>
        <fullName evidence="3 5">Regulatory protein RecX</fullName>
    </recommendedName>
</protein>
<gene>
    <name evidence="5" type="primary">recX</name>
    <name evidence="8" type="ORF">ENS56_10280</name>
</gene>
<comment type="subcellular location">
    <subcellularLocation>
        <location evidence="1 5">Cytoplasm</location>
    </subcellularLocation>
</comment>
<reference evidence="8" key="1">
    <citation type="journal article" date="2020" name="mSystems">
        <title>Genome- and Community-Level Interaction Insights into Carbon Utilization and Element Cycling Functions of Hydrothermarchaeota in Hydrothermal Sediment.</title>
        <authorList>
            <person name="Zhou Z."/>
            <person name="Liu Y."/>
            <person name="Xu W."/>
            <person name="Pan J."/>
            <person name="Luo Z.H."/>
            <person name="Li M."/>
        </authorList>
    </citation>
    <scope>NUCLEOTIDE SEQUENCE [LARGE SCALE GENOMIC DNA]</scope>
    <source>
        <strain evidence="8">SpSt-500</strain>
    </source>
</reference>
<evidence type="ECO:0000256" key="4">
    <source>
        <dbReference type="ARBA" id="ARBA00022490"/>
    </source>
</evidence>
<feature type="domain" description="RecX second three-helical" evidence="6">
    <location>
        <begin position="105"/>
        <end position="146"/>
    </location>
</feature>
<sequence length="212" mass="25071">MIVERIVSKDDEKATVFFDNGEKLILHKDILYQSGLRKGDEVSSDRFGFLNNQETLYLIKQKAFRLLQRRIHTSRELYIKLRQKFSDELLIKNCLNELKQKGFINDREFALAFISEKQKSKKWSKAKIKSELIKRGVSNEIISEVLNQTFDTERETESAKELAQKKLSQIIKKENDKRKLFQKIMMYLQSKGYDYEMSSEVVKKILKSDDED</sequence>
<evidence type="ECO:0000313" key="8">
    <source>
        <dbReference type="EMBL" id="HGT48414.1"/>
    </source>
</evidence>
<organism evidence="8">
    <name type="scientific">Ignavibacterium album</name>
    <dbReference type="NCBI Taxonomy" id="591197"/>
    <lineage>
        <taxon>Bacteria</taxon>
        <taxon>Pseudomonadati</taxon>
        <taxon>Ignavibacteriota</taxon>
        <taxon>Ignavibacteria</taxon>
        <taxon>Ignavibacteriales</taxon>
        <taxon>Ignavibacteriaceae</taxon>
        <taxon>Ignavibacterium</taxon>
    </lineage>
</organism>
<comment type="function">
    <text evidence="5">Modulates RecA activity.</text>
</comment>
<dbReference type="InterPro" id="IPR053925">
    <property type="entry name" value="RecX_HTH_3rd"/>
</dbReference>